<dbReference type="EMBL" id="BLAE01000051">
    <property type="protein sequence ID" value="GES13873.1"/>
    <property type="molecule type" value="Genomic_DNA"/>
</dbReference>
<evidence type="ECO:0000256" key="2">
    <source>
        <dbReference type="ARBA" id="ARBA00022729"/>
    </source>
</evidence>
<keyword evidence="2 3" id="KW-0732">Signal</keyword>
<evidence type="ECO:0000313" key="6">
    <source>
        <dbReference type="Proteomes" id="UP000331127"/>
    </source>
</evidence>
<dbReference type="PANTHER" id="PTHR30483">
    <property type="entry name" value="LEUCINE-SPECIFIC-BINDING PROTEIN"/>
    <property type="match status" value="1"/>
</dbReference>
<dbReference type="AlphaFoldDB" id="A0A5M3X4W5"/>
<dbReference type="PANTHER" id="PTHR30483:SF6">
    <property type="entry name" value="PERIPLASMIC BINDING PROTEIN OF ABC TRANSPORTER FOR NATURAL AMINO ACIDS"/>
    <property type="match status" value="1"/>
</dbReference>
<dbReference type="OrthoDB" id="9794229at2"/>
<feature type="domain" description="Leucine-binding protein" evidence="4">
    <location>
        <begin position="35"/>
        <end position="373"/>
    </location>
</feature>
<dbReference type="Gene3D" id="3.40.50.2300">
    <property type="match status" value="2"/>
</dbReference>
<name>A0A5M3X4W5_9ACTN</name>
<dbReference type="InterPro" id="IPR051010">
    <property type="entry name" value="BCAA_transport"/>
</dbReference>
<feature type="signal peptide" evidence="3">
    <location>
        <begin position="1"/>
        <end position="26"/>
    </location>
</feature>
<evidence type="ECO:0000256" key="1">
    <source>
        <dbReference type="ARBA" id="ARBA00010062"/>
    </source>
</evidence>
<reference evidence="5 6" key="1">
    <citation type="submission" date="2019-10" db="EMBL/GenBank/DDBJ databases">
        <title>Whole genome shotgun sequence of Acrocarpospora macrocephala NBRC 16266.</title>
        <authorList>
            <person name="Ichikawa N."/>
            <person name="Kimura A."/>
            <person name="Kitahashi Y."/>
            <person name="Komaki H."/>
            <person name="Oguchi A."/>
        </authorList>
    </citation>
    <scope>NUCLEOTIDE SEQUENCE [LARGE SCALE GENOMIC DNA]</scope>
    <source>
        <strain evidence="5 6">NBRC 16266</strain>
    </source>
</reference>
<keyword evidence="6" id="KW-1185">Reference proteome</keyword>
<dbReference type="Proteomes" id="UP000331127">
    <property type="component" value="Unassembled WGS sequence"/>
</dbReference>
<feature type="chain" id="PRO_5039225335" evidence="3">
    <location>
        <begin position="27"/>
        <end position="404"/>
    </location>
</feature>
<proteinExistence type="inferred from homology"/>
<dbReference type="SUPFAM" id="SSF53822">
    <property type="entry name" value="Periplasmic binding protein-like I"/>
    <property type="match status" value="1"/>
</dbReference>
<evidence type="ECO:0000256" key="3">
    <source>
        <dbReference type="SAM" id="SignalP"/>
    </source>
</evidence>
<dbReference type="Pfam" id="PF13458">
    <property type="entry name" value="Peripla_BP_6"/>
    <property type="match status" value="1"/>
</dbReference>
<dbReference type="RefSeq" id="WP_155359088.1">
    <property type="nucleotide sequence ID" value="NZ_BAAAHL010000059.1"/>
</dbReference>
<organism evidence="5 6">
    <name type="scientific">Acrocarpospora macrocephala</name>
    <dbReference type="NCBI Taxonomy" id="150177"/>
    <lineage>
        <taxon>Bacteria</taxon>
        <taxon>Bacillati</taxon>
        <taxon>Actinomycetota</taxon>
        <taxon>Actinomycetes</taxon>
        <taxon>Streptosporangiales</taxon>
        <taxon>Streptosporangiaceae</taxon>
        <taxon>Acrocarpospora</taxon>
    </lineage>
</organism>
<comment type="similarity">
    <text evidence="1">Belongs to the leucine-binding protein family.</text>
</comment>
<comment type="caution">
    <text evidence="5">The sequence shown here is derived from an EMBL/GenBank/DDBJ whole genome shotgun (WGS) entry which is preliminary data.</text>
</comment>
<evidence type="ECO:0000259" key="4">
    <source>
        <dbReference type="Pfam" id="PF13458"/>
    </source>
</evidence>
<gene>
    <name evidence="5" type="ORF">Amac_074700</name>
</gene>
<protein>
    <submittedName>
        <fullName evidence="5">ABC transporter substrate-binding protein</fullName>
    </submittedName>
</protein>
<dbReference type="InterPro" id="IPR028082">
    <property type="entry name" value="Peripla_BP_I"/>
</dbReference>
<accession>A0A5M3X4W5</accession>
<dbReference type="InterPro" id="IPR028081">
    <property type="entry name" value="Leu-bd"/>
</dbReference>
<evidence type="ECO:0000313" key="5">
    <source>
        <dbReference type="EMBL" id="GES13873.1"/>
    </source>
</evidence>
<sequence length="404" mass="41831">MRRNSIATSGLLALTLLALVSCSVDEGTGTTATETVTVGIIGSYTGPISNFGPAWEDGFRAGLDVATKGTNQVGDVKVEIQVRNDNSDPTTGLSVAKELLGAGVRILAGPASSAVVVPVAQLAIDNDAILIAGPTGSSDIDGMGAGIYRTSPTTPQLNTAVMQAAAARGAKTLMYIGQDYAYGKAAVASLEQIGPDKGIKVDNVLLPVGTKDFTAGIATALAANPDAIFVGWAGEGLPQLFKALADQGGFDKSHIITIGPGRPQFESYAAALGDSLDKAELITYYAQDTMGNEGEKAMNEALKRLGLKAPIDHQQVEGYLGALMVVKAIEQAGPSLKVDAVHKALAGAKFETPVGSVTIRPEDHICVQPIFGYAMEKVDGEHRLKVIKTYAAADVLSPVARTIP</sequence>
<dbReference type="PROSITE" id="PS51257">
    <property type="entry name" value="PROKAR_LIPOPROTEIN"/>
    <property type="match status" value="1"/>
</dbReference>